<name>A0AAU9RRV8_THLAR</name>
<accession>A0AAU9RRV8</accession>
<evidence type="ECO:0000313" key="8">
    <source>
        <dbReference type="Proteomes" id="UP000836841"/>
    </source>
</evidence>
<dbReference type="Pfam" id="PF24552">
    <property type="entry name" value="Defensin"/>
    <property type="match status" value="1"/>
</dbReference>
<keyword evidence="3" id="KW-0295">Fungicide</keyword>
<evidence type="ECO:0000256" key="1">
    <source>
        <dbReference type="ARBA" id="ARBA00006722"/>
    </source>
</evidence>
<dbReference type="AlphaFoldDB" id="A0AAU9RRV8"/>
<feature type="domain" description="Defensin-like" evidence="6">
    <location>
        <begin position="22"/>
        <end position="66"/>
    </location>
</feature>
<keyword evidence="2" id="KW-0929">Antimicrobial</keyword>
<evidence type="ECO:0000313" key="7">
    <source>
        <dbReference type="EMBL" id="CAH2048240.1"/>
    </source>
</evidence>
<keyword evidence="5" id="KW-1015">Disulfide bond</keyword>
<evidence type="ECO:0000256" key="4">
    <source>
        <dbReference type="ARBA" id="ARBA00022821"/>
    </source>
</evidence>
<dbReference type="GO" id="GO:0031640">
    <property type="term" value="P:killing of cells of another organism"/>
    <property type="evidence" value="ECO:0007669"/>
    <property type="project" value="UniProtKB-KW"/>
</dbReference>
<dbReference type="EMBL" id="OU466858">
    <property type="protein sequence ID" value="CAH2048240.1"/>
    <property type="molecule type" value="Genomic_DNA"/>
</dbReference>
<keyword evidence="4" id="KW-0611">Plant defense</keyword>
<comment type="similarity">
    <text evidence="1">Belongs to the DEFL family.</text>
</comment>
<dbReference type="InterPro" id="IPR056373">
    <property type="entry name" value="Defensin-like_dom"/>
</dbReference>
<organism evidence="7 8">
    <name type="scientific">Thlaspi arvense</name>
    <name type="common">Field penny-cress</name>
    <dbReference type="NCBI Taxonomy" id="13288"/>
    <lineage>
        <taxon>Eukaryota</taxon>
        <taxon>Viridiplantae</taxon>
        <taxon>Streptophyta</taxon>
        <taxon>Embryophyta</taxon>
        <taxon>Tracheophyta</taxon>
        <taxon>Spermatophyta</taxon>
        <taxon>Magnoliopsida</taxon>
        <taxon>eudicotyledons</taxon>
        <taxon>Gunneridae</taxon>
        <taxon>Pentapetalae</taxon>
        <taxon>rosids</taxon>
        <taxon>malvids</taxon>
        <taxon>Brassicales</taxon>
        <taxon>Brassicaceae</taxon>
        <taxon>Thlaspideae</taxon>
        <taxon>Thlaspi</taxon>
    </lineage>
</organism>
<evidence type="ECO:0000256" key="2">
    <source>
        <dbReference type="ARBA" id="ARBA00022529"/>
    </source>
</evidence>
<sequence>MVSLSNYDVLASGAETEKFSFDNCSTVCSDYYGWHECFTDCQMAKFGGGGECRSRSPKEPEKCCCQH</sequence>
<proteinExistence type="inferred from homology"/>
<keyword evidence="8" id="KW-1185">Reference proteome</keyword>
<evidence type="ECO:0000259" key="6">
    <source>
        <dbReference type="Pfam" id="PF24552"/>
    </source>
</evidence>
<dbReference type="GO" id="GO:0050832">
    <property type="term" value="P:defense response to fungus"/>
    <property type="evidence" value="ECO:0007669"/>
    <property type="project" value="UniProtKB-KW"/>
</dbReference>
<reference evidence="7 8" key="1">
    <citation type="submission" date="2022-03" db="EMBL/GenBank/DDBJ databases">
        <authorList>
            <person name="Nunn A."/>
            <person name="Chopra R."/>
            <person name="Nunn A."/>
            <person name="Contreras Garrido A."/>
        </authorList>
    </citation>
    <scope>NUCLEOTIDE SEQUENCE [LARGE SCALE GENOMIC DNA]</scope>
</reference>
<gene>
    <name evidence="7" type="ORF">TAV2_LOCUS7903</name>
</gene>
<evidence type="ECO:0000256" key="5">
    <source>
        <dbReference type="ARBA" id="ARBA00023157"/>
    </source>
</evidence>
<protein>
    <recommendedName>
        <fullName evidence="6">Defensin-like domain-containing protein</fullName>
    </recommendedName>
</protein>
<dbReference type="Proteomes" id="UP000836841">
    <property type="component" value="Chromosome 2"/>
</dbReference>
<evidence type="ECO:0000256" key="3">
    <source>
        <dbReference type="ARBA" id="ARBA00022577"/>
    </source>
</evidence>